<name>A0A0M3JB70_ANISI</name>
<dbReference type="WBParaSite" id="ASIM_0000484401-mRNA-1">
    <property type="protein sequence ID" value="ASIM_0000484401-mRNA-1"/>
    <property type="gene ID" value="ASIM_0000484401"/>
</dbReference>
<proteinExistence type="predicted"/>
<protein>
    <submittedName>
        <fullName evidence="1">Ovule protein</fullName>
    </submittedName>
</protein>
<dbReference type="AlphaFoldDB" id="A0A0M3JB70"/>
<organism evidence="1">
    <name type="scientific">Anisakis simplex</name>
    <name type="common">Herring worm</name>
    <dbReference type="NCBI Taxonomy" id="6269"/>
    <lineage>
        <taxon>Eukaryota</taxon>
        <taxon>Metazoa</taxon>
        <taxon>Ecdysozoa</taxon>
        <taxon>Nematoda</taxon>
        <taxon>Chromadorea</taxon>
        <taxon>Rhabditida</taxon>
        <taxon>Spirurina</taxon>
        <taxon>Ascaridomorpha</taxon>
        <taxon>Ascaridoidea</taxon>
        <taxon>Anisakidae</taxon>
        <taxon>Anisakis</taxon>
        <taxon>Anisakis simplex complex</taxon>
    </lineage>
</organism>
<reference evidence="1" key="1">
    <citation type="submission" date="2017-02" db="UniProtKB">
        <authorList>
            <consortium name="WormBaseParasite"/>
        </authorList>
    </citation>
    <scope>IDENTIFICATION</scope>
</reference>
<sequence>LFMRTSRCPTKKLRRNVDFGRNDFHISGEMNFFLCESFNQNVQSVFLFQTFKQYRRMRSKCVW</sequence>
<accession>A0A0M3JB70</accession>
<evidence type="ECO:0000313" key="1">
    <source>
        <dbReference type="WBParaSite" id="ASIM_0000484401-mRNA-1"/>
    </source>
</evidence>